<accession>A0A1H7T5E9</accession>
<gene>
    <name evidence="1" type="ORF">SAMN05216214_1245</name>
</gene>
<dbReference type="Gene3D" id="2.40.110.10">
    <property type="entry name" value="Butyryl-CoA Dehydrogenase, subunit A, domain 2"/>
    <property type="match status" value="1"/>
</dbReference>
<dbReference type="AlphaFoldDB" id="A0A1H7T5E9"/>
<dbReference type="InterPro" id="IPR046373">
    <property type="entry name" value="Acyl-CoA_Oxase/DH_mid-dom_sf"/>
</dbReference>
<dbReference type="EMBL" id="FOAS01000024">
    <property type="protein sequence ID" value="SEL80130.1"/>
    <property type="molecule type" value="Genomic_DNA"/>
</dbReference>
<evidence type="ECO:0008006" key="3">
    <source>
        <dbReference type="Google" id="ProtNLM"/>
    </source>
</evidence>
<reference evidence="1 2" key="1">
    <citation type="submission" date="2016-10" db="EMBL/GenBank/DDBJ databases">
        <authorList>
            <person name="de Groot N.N."/>
        </authorList>
    </citation>
    <scope>NUCLEOTIDE SEQUENCE [LARGE SCALE GENOMIC DNA]</scope>
    <source>
        <strain evidence="1 2">JCM 19513</strain>
    </source>
</reference>
<keyword evidence="2" id="KW-1185">Reference proteome</keyword>
<dbReference type="STRING" id="1429083.GCA_001885685_02481"/>
<dbReference type="GO" id="GO:0016627">
    <property type="term" value="F:oxidoreductase activity, acting on the CH-CH group of donors"/>
    <property type="evidence" value="ECO:0007669"/>
    <property type="project" value="InterPro"/>
</dbReference>
<name>A0A1H7T5E9_9GAMM</name>
<dbReference type="InterPro" id="IPR009100">
    <property type="entry name" value="AcylCoA_DH/oxidase_NM_dom_sf"/>
</dbReference>
<organism evidence="1 2">
    <name type="scientific">Atopomonas hussainii</name>
    <dbReference type="NCBI Taxonomy" id="1429083"/>
    <lineage>
        <taxon>Bacteria</taxon>
        <taxon>Pseudomonadati</taxon>
        <taxon>Pseudomonadota</taxon>
        <taxon>Gammaproteobacteria</taxon>
        <taxon>Pseudomonadales</taxon>
        <taxon>Pseudomonadaceae</taxon>
        <taxon>Atopomonas</taxon>
    </lineage>
</organism>
<dbReference type="Proteomes" id="UP000185766">
    <property type="component" value="Unassembled WGS sequence"/>
</dbReference>
<dbReference type="RefSeq" id="WP_074870655.1">
    <property type="nucleotide sequence ID" value="NZ_FOAS01000024.1"/>
</dbReference>
<protein>
    <recommendedName>
        <fullName evidence="3">Acyl-CoA dehydrogenase</fullName>
    </recommendedName>
</protein>
<sequence length="297" mass="32333">MDWTEWLAAQPRLSAEQGLAAWYEALLAHAGNEPLALALFGGKTAASPGLAFLAGYQAALRVLWPAAPEGLGALCVTEHKSTRPRDLDCRWDGAQLSGRKDFVTAADAAQWVLVAARCEAEGEEPAIRLLELATDTPGVQVELLPPLPVMPDIGHARIHFNQCRARALAGDGWSDYVKPFRSIEDLYVLAATTAWCFGVLQKQNADETLQLRLLNLLSSVADLARQDARKPAMHYLLAAAFAQFQALQQPLAAAMAVGDSTHAALWARDQALLQFAQKARDMRLEKARQSLGLDMNQ</sequence>
<proteinExistence type="predicted"/>
<dbReference type="SUPFAM" id="SSF56645">
    <property type="entry name" value="Acyl-CoA dehydrogenase NM domain-like"/>
    <property type="match status" value="1"/>
</dbReference>
<evidence type="ECO:0000313" key="1">
    <source>
        <dbReference type="EMBL" id="SEL80130.1"/>
    </source>
</evidence>
<evidence type="ECO:0000313" key="2">
    <source>
        <dbReference type="Proteomes" id="UP000185766"/>
    </source>
</evidence>